<evidence type="ECO:0000259" key="4">
    <source>
        <dbReference type="SMART" id="SM00895"/>
    </source>
</evidence>
<dbReference type="InterPro" id="IPR011711">
    <property type="entry name" value="GntR_C"/>
</dbReference>
<dbReference type="InterPro" id="IPR008920">
    <property type="entry name" value="TF_FadR/GntR_C"/>
</dbReference>
<dbReference type="SMART" id="SM00895">
    <property type="entry name" value="FCD"/>
    <property type="match status" value="1"/>
</dbReference>
<dbReference type="GO" id="GO:0003677">
    <property type="term" value="F:DNA binding"/>
    <property type="evidence" value="ECO:0007669"/>
    <property type="project" value="UniProtKB-KW"/>
</dbReference>
<keyword evidence="2 5" id="KW-0238">DNA-binding</keyword>
<name>A0ABV2HBI8_9HYPH</name>
<comment type="caution">
    <text evidence="5">The sequence shown here is derived from an EMBL/GenBank/DDBJ whole genome shotgun (WGS) entry which is preliminary data.</text>
</comment>
<dbReference type="SUPFAM" id="SSF48008">
    <property type="entry name" value="GntR ligand-binding domain-like"/>
    <property type="match status" value="1"/>
</dbReference>
<dbReference type="PANTHER" id="PTHR43537">
    <property type="entry name" value="TRANSCRIPTIONAL REGULATOR, GNTR FAMILY"/>
    <property type="match status" value="1"/>
</dbReference>
<accession>A0ABV2HBI8</accession>
<gene>
    <name evidence="5" type="ORF">ABID21_004050</name>
</gene>
<keyword evidence="3" id="KW-0804">Transcription</keyword>
<feature type="domain" description="GntR C-terminal" evidence="4">
    <location>
        <begin position="13"/>
        <end position="137"/>
    </location>
</feature>
<proteinExistence type="predicted"/>
<evidence type="ECO:0000256" key="3">
    <source>
        <dbReference type="ARBA" id="ARBA00023163"/>
    </source>
</evidence>
<evidence type="ECO:0000313" key="6">
    <source>
        <dbReference type="Proteomes" id="UP001549031"/>
    </source>
</evidence>
<dbReference type="Gene3D" id="1.20.120.530">
    <property type="entry name" value="GntR ligand-binding domain-like"/>
    <property type="match status" value="1"/>
</dbReference>
<protein>
    <submittedName>
        <fullName evidence="5">DNA-binding FadR family transcriptional regulator</fullName>
    </submittedName>
</protein>
<dbReference type="Pfam" id="PF07729">
    <property type="entry name" value="FCD"/>
    <property type="match status" value="1"/>
</dbReference>
<evidence type="ECO:0000313" key="5">
    <source>
        <dbReference type="EMBL" id="MET3587918.1"/>
    </source>
</evidence>
<dbReference type="Proteomes" id="UP001549031">
    <property type="component" value="Unassembled WGS sequence"/>
</dbReference>
<dbReference type="PANTHER" id="PTHR43537:SF5">
    <property type="entry name" value="UXU OPERON TRANSCRIPTIONAL REGULATOR"/>
    <property type="match status" value="1"/>
</dbReference>
<sequence>MNSKAQMPGILQSIDEARRIFEPASAALVASRANRRQLIEIETAYARMEDAAERGDAQAAILADREFHYAILKATGNPILEAFDSALDSVLGLLFSVTANHMENFRANLGNHLAVLEAIRMKEPERAEGAMMDTINFTTNKLKTAKLIN</sequence>
<reference evidence="5 6" key="1">
    <citation type="submission" date="2024-06" db="EMBL/GenBank/DDBJ databases">
        <title>Genomic Encyclopedia of Type Strains, Phase IV (KMG-IV): sequencing the most valuable type-strain genomes for metagenomic binning, comparative biology and taxonomic classification.</title>
        <authorList>
            <person name="Goeker M."/>
        </authorList>
    </citation>
    <scope>NUCLEOTIDE SEQUENCE [LARGE SCALE GENOMIC DNA]</scope>
    <source>
        <strain evidence="5 6">DSM 105042</strain>
    </source>
</reference>
<keyword evidence="1" id="KW-0805">Transcription regulation</keyword>
<dbReference type="EMBL" id="JBEPLJ010000017">
    <property type="protein sequence ID" value="MET3587918.1"/>
    <property type="molecule type" value="Genomic_DNA"/>
</dbReference>
<evidence type="ECO:0000256" key="2">
    <source>
        <dbReference type="ARBA" id="ARBA00023125"/>
    </source>
</evidence>
<keyword evidence="6" id="KW-1185">Reference proteome</keyword>
<organism evidence="5 6">
    <name type="scientific">Pseudorhizobium tarimense</name>
    <dbReference type="NCBI Taxonomy" id="1079109"/>
    <lineage>
        <taxon>Bacteria</taxon>
        <taxon>Pseudomonadati</taxon>
        <taxon>Pseudomonadota</taxon>
        <taxon>Alphaproteobacteria</taxon>
        <taxon>Hyphomicrobiales</taxon>
        <taxon>Rhizobiaceae</taxon>
        <taxon>Rhizobium/Agrobacterium group</taxon>
        <taxon>Pseudorhizobium</taxon>
    </lineage>
</organism>
<evidence type="ECO:0000256" key="1">
    <source>
        <dbReference type="ARBA" id="ARBA00023015"/>
    </source>
</evidence>